<proteinExistence type="predicted"/>
<organism evidence="1 2">
    <name type="scientific">Luedemannella helvata</name>
    <dbReference type="NCBI Taxonomy" id="349315"/>
    <lineage>
        <taxon>Bacteria</taxon>
        <taxon>Bacillati</taxon>
        <taxon>Actinomycetota</taxon>
        <taxon>Actinomycetes</taxon>
        <taxon>Micromonosporales</taxon>
        <taxon>Micromonosporaceae</taxon>
        <taxon>Luedemannella</taxon>
    </lineage>
</organism>
<dbReference type="EMBL" id="BAAALS010000017">
    <property type="protein sequence ID" value="GAA1761588.1"/>
    <property type="molecule type" value="Genomic_DNA"/>
</dbReference>
<dbReference type="Pfam" id="PF14100">
    <property type="entry name" value="DUF6807"/>
    <property type="match status" value="1"/>
</dbReference>
<reference evidence="2" key="1">
    <citation type="journal article" date="2019" name="Int. J. Syst. Evol. Microbiol.">
        <title>The Global Catalogue of Microorganisms (GCM) 10K type strain sequencing project: providing services to taxonomists for standard genome sequencing and annotation.</title>
        <authorList>
            <consortium name="The Broad Institute Genomics Platform"/>
            <consortium name="The Broad Institute Genome Sequencing Center for Infectious Disease"/>
            <person name="Wu L."/>
            <person name="Ma J."/>
        </authorList>
    </citation>
    <scope>NUCLEOTIDE SEQUENCE [LARGE SCALE GENOMIC DNA]</scope>
    <source>
        <strain evidence="2">JCM 13249</strain>
    </source>
</reference>
<evidence type="ECO:0000313" key="2">
    <source>
        <dbReference type="Proteomes" id="UP001500655"/>
    </source>
</evidence>
<name>A0ABP4WWB1_9ACTN</name>
<gene>
    <name evidence="1" type="ORF">GCM10009681_35920</name>
</gene>
<keyword evidence="2" id="KW-1185">Reference proteome</keyword>
<sequence length="284" mass="30601">MVPSYSGSEPIPLRVAGGGPVVAEYVTEPVVDPQRGPRPFLHPVRTLSGVVVTDVVPEDHTHHLGVSVAMQDVNGVNLWGGRTYVRDQGYQWLDDHARIVQETLTAGGHSVAGSLRWLDTVGATLLDETRVMNAEPVNERAWRLDFAYALRNPGPADVSLGSPGTNGRPGNAGYGGFFWRLPFGANAPTVFSPDADTEQDVNGSAADWIAVTSDNSGSAYSLIFEGLGEGDRWFVRAAEYPGVCVALAFEERRRIAAGDALRRRHRITVVDGAVTLDEVTALIR</sequence>
<dbReference type="Proteomes" id="UP001500655">
    <property type="component" value="Unassembled WGS sequence"/>
</dbReference>
<dbReference type="RefSeq" id="WP_344083032.1">
    <property type="nucleotide sequence ID" value="NZ_BAAALS010000017.1"/>
</dbReference>
<evidence type="ECO:0000313" key="1">
    <source>
        <dbReference type="EMBL" id="GAA1761588.1"/>
    </source>
</evidence>
<accession>A0ABP4WWB1</accession>
<comment type="caution">
    <text evidence="1">The sequence shown here is derived from an EMBL/GenBank/DDBJ whole genome shotgun (WGS) entry which is preliminary data.</text>
</comment>
<dbReference type="InterPro" id="IPR029475">
    <property type="entry name" value="DUF6807"/>
</dbReference>
<protein>
    <submittedName>
        <fullName evidence="1">PmoA family protein</fullName>
    </submittedName>
</protein>